<comment type="caution">
    <text evidence="5">The sequence shown here is derived from an EMBL/GenBank/DDBJ whole genome shotgun (WGS) entry which is preliminary data.</text>
</comment>
<keyword evidence="1" id="KW-0805">Transcription regulation</keyword>
<keyword evidence="3" id="KW-0804">Transcription</keyword>
<dbReference type="InterPro" id="IPR011051">
    <property type="entry name" value="RmlC_Cupin_sf"/>
</dbReference>
<organism evidence="5 6">
    <name type="scientific">Devosia geojensis</name>
    <dbReference type="NCBI Taxonomy" id="443610"/>
    <lineage>
        <taxon>Bacteria</taxon>
        <taxon>Pseudomonadati</taxon>
        <taxon>Pseudomonadota</taxon>
        <taxon>Alphaproteobacteria</taxon>
        <taxon>Hyphomicrobiales</taxon>
        <taxon>Devosiaceae</taxon>
        <taxon>Devosia</taxon>
    </lineage>
</organism>
<dbReference type="SUPFAM" id="SSF51182">
    <property type="entry name" value="RmlC-like cupins"/>
    <property type="match status" value="1"/>
</dbReference>
<dbReference type="PATRIC" id="fig|443610.3.peg.3276"/>
<dbReference type="GO" id="GO:0043565">
    <property type="term" value="F:sequence-specific DNA binding"/>
    <property type="evidence" value="ECO:0007669"/>
    <property type="project" value="InterPro"/>
</dbReference>
<dbReference type="InterPro" id="IPR009057">
    <property type="entry name" value="Homeodomain-like_sf"/>
</dbReference>
<dbReference type="Pfam" id="PF07883">
    <property type="entry name" value="Cupin_2"/>
    <property type="match status" value="1"/>
</dbReference>
<dbReference type="InterPro" id="IPR014710">
    <property type="entry name" value="RmlC-like_jellyroll"/>
</dbReference>
<dbReference type="InterPro" id="IPR013096">
    <property type="entry name" value="Cupin_2"/>
</dbReference>
<dbReference type="SUPFAM" id="SSF46689">
    <property type="entry name" value="Homeodomain-like"/>
    <property type="match status" value="2"/>
</dbReference>
<dbReference type="InterPro" id="IPR018060">
    <property type="entry name" value="HTH_AraC"/>
</dbReference>
<dbReference type="Gene3D" id="1.10.10.60">
    <property type="entry name" value="Homeodomain-like"/>
    <property type="match status" value="2"/>
</dbReference>
<dbReference type="PANTHER" id="PTHR43280">
    <property type="entry name" value="ARAC-FAMILY TRANSCRIPTIONAL REGULATOR"/>
    <property type="match status" value="1"/>
</dbReference>
<dbReference type="InterPro" id="IPR020449">
    <property type="entry name" value="Tscrpt_reg_AraC-type_HTH"/>
</dbReference>
<reference evidence="5 6" key="1">
    <citation type="submission" date="2015-03" db="EMBL/GenBank/DDBJ databases">
        <authorList>
            <person name="Hassan Y.I."/>
            <person name="Lepp D."/>
            <person name="Li X.-Z."/>
            <person name="Zhou T."/>
        </authorList>
    </citation>
    <scope>NUCLEOTIDE SEQUENCE [LARGE SCALE GENOMIC DNA]</scope>
    <source>
        <strain evidence="5 6">BD-c194</strain>
    </source>
</reference>
<sequence>MAQARTLRRPVYQPGASSVEGLPTTLQMFYNNPPVMLKPHWHAQVEVNFVVEGSVHYLMGDHEILLRAGDLCLFWGGQPHQLDDKSDDAFYAGAHLPLVHFFRLRLPADVPSRLMQGAVLVTSATDEADRVNFARWYRSARQGSPAETQHVVDELLLRIERVRFEPYRIVGDCENAREGEPTDQQSSRVVARICDFIAANFLHDIDSVDIAAAADLHPKYAMAIFKKSTGMTMNEYVTLLRLSYAQARLLQQEASVLHVAMESGFGSLSAFNKAFRKIAGKSPSDFRRDGRFIAAIASATVDIRTS</sequence>
<dbReference type="EMBL" id="JZEX01000051">
    <property type="protein sequence ID" value="KKB13062.1"/>
    <property type="molecule type" value="Genomic_DNA"/>
</dbReference>
<evidence type="ECO:0000259" key="4">
    <source>
        <dbReference type="PROSITE" id="PS01124"/>
    </source>
</evidence>
<feature type="domain" description="HTH araC/xylS-type" evidence="4">
    <location>
        <begin position="191"/>
        <end position="289"/>
    </location>
</feature>
<evidence type="ECO:0000256" key="2">
    <source>
        <dbReference type="ARBA" id="ARBA00023125"/>
    </source>
</evidence>
<accession>A0A0F5FY30</accession>
<evidence type="ECO:0000256" key="1">
    <source>
        <dbReference type="ARBA" id="ARBA00023015"/>
    </source>
</evidence>
<dbReference type="AlphaFoldDB" id="A0A0F5FY30"/>
<proteinExistence type="predicted"/>
<dbReference type="PANTHER" id="PTHR43280:SF27">
    <property type="entry name" value="TRANSCRIPTIONAL REGULATOR MTLR"/>
    <property type="match status" value="1"/>
</dbReference>
<protein>
    <submittedName>
        <fullName evidence="5">AraC family transcriptional regulator</fullName>
    </submittedName>
</protein>
<name>A0A0F5FY30_9HYPH</name>
<dbReference type="PROSITE" id="PS01124">
    <property type="entry name" value="HTH_ARAC_FAMILY_2"/>
    <property type="match status" value="1"/>
</dbReference>
<dbReference type="Proteomes" id="UP000033632">
    <property type="component" value="Unassembled WGS sequence"/>
</dbReference>
<dbReference type="SMART" id="SM00342">
    <property type="entry name" value="HTH_ARAC"/>
    <property type="match status" value="1"/>
</dbReference>
<dbReference type="STRING" id="443610.VE25_03980"/>
<dbReference type="PRINTS" id="PR00032">
    <property type="entry name" value="HTHARAC"/>
</dbReference>
<keyword evidence="2" id="KW-0238">DNA-binding</keyword>
<evidence type="ECO:0000313" key="6">
    <source>
        <dbReference type="Proteomes" id="UP000033632"/>
    </source>
</evidence>
<gene>
    <name evidence="5" type="ORF">VE25_03980</name>
</gene>
<evidence type="ECO:0000256" key="3">
    <source>
        <dbReference type="ARBA" id="ARBA00023163"/>
    </source>
</evidence>
<evidence type="ECO:0000313" key="5">
    <source>
        <dbReference type="EMBL" id="KKB13062.1"/>
    </source>
</evidence>
<dbReference type="Gene3D" id="2.60.120.10">
    <property type="entry name" value="Jelly Rolls"/>
    <property type="match status" value="1"/>
</dbReference>
<dbReference type="Pfam" id="PF12833">
    <property type="entry name" value="HTH_18"/>
    <property type="match status" value="1"/>
</dbReference>
<dbReference type="GO" id="GO:0003700">
    <property type="term" value="F:DNA-binding transcription factor activity"/>
    <property type="evidence" value="ECO:0007669"/>
    <property type="project" value="InterPro"/>
</dbReference>
<keyword evidence="6" id="KW-1185">Reference proteome</keyword>